<dbReference type="EMBL" id="ACKO02000013">
    <property type="protein sequence ID" value="EET44020.1"/>
    <property type="molecule type" value="Genomic_DNA"/>
</dbReference>
<accession>C6M6P9</accession>
<organism evidence="1 2">
    <name type="scientific">Neisseria sicca ATCC 29256</name>
    <dbReference type="NCBI Taxonomy" id="547045"/>
    <lineage>
        <taxon>Bacteria</taxon>
        <taxon>Pseudomonadati</taxon>
        <taxon>Pseudomonadota</taxon>
        <taxon>Betaproteobacteria</taxon>
        <taxon>Neisseriales</taxon>
        <taxon>Neisseriaceae</taxon>
        <taxon>Neisseria</taxon>
    </lineage>
</organism>
<sequence>MLTTQAEQLMQQYKTQFMQDCAERAPKLTAFIQEILQGRHWGFSDENESFDQAVALIMEYEYQDFSVYGWLRNPNGGYLGDGIIDFPKECLPKFDADVEDEIYGLEQDKNEEEDDEDAEEEVWDAVDDFYSGLHEYFGRWFAGCFRTAAQNTASTLPAYFSVHDTNSYTNFATMQEELCDNIAQKFGWVSFWQD</sequence>
<protein>
    <submittedName>
        <fullName evidence="1">Uncharacterized protein</fullName>
    </submittedName>
</protein>
<proteinExistence type="predicted"/>
<evidence type="ECO:0000313" key="1">
    <source>
        <dbReference type="EMBL" id="EET44020.1"/>
    </source>
</evidence>
<comment type="caution">
    <text evidence="1">The sequence shown here is derived from an EMBL/GenBank/DDBJ whole genome shotgun (WGS) entry which is preliminary data.</text>
</comment>
<dbReference type="Proteomes" id="UP000005365">
    <property type="component" value="Unassembled WGS sequence"/>
</dbReference>
<evidence type="ECO:0000313" key="2">
    <source>
        <dbReference type="Proteomes" id="UP000005365"/>
    </source>
</evidence>
<dbReference type="RefSeq" id="WP_003759263.1">
    <property type="nucleotide sequence ID" value="NZ_ACKO02000013.1"/>
</dbReference>
<reference evidence="1" key="1">
    <citation type="submission" date="2009-07" db="EMBL/GenBank/DDBJ databases">
        <authorList>
            <person name="Weinstock G."/>
            <person name="Sodergren E."/>
            <person name="Clifton S."/>
            <person name="Fulton L."/>
            <person name="Fulton B."/>
            <person name="Courtney L."/>
            <person name="Fronick C."/>
            <person name="Harrison M."/>
            <person name="Strong C."/>
            <person name="Farmer C."/>
            <person name="Delahaunty K."/>
            <person name="Markovic C."/>
            <person name="Hall O."/>
            <person name="Minx P."/>
            <person name="Tomlinson C."/>
            <person name="Mitreva M."/>
            <person name="Nelson J."/>
            <person name="Hou S."/>
            <person name="Wollam A."/>
            <person name="Pepin K.H."/>
            <person name="Johnson M."/>
            <person name="Bhonagiri V."/>
            <person name="Nash W.E."/>
            <person name="Warren W."/>
            <person name="Chinwalla A."/>
            <person name="Mardis E.R."/>
            <person name="Wilson R.K."/>
        </authorList>
    </citation>
    <scope>NUCLEOTIDE SEQUENCE [LARGE SCALE GENOMIC DNA]</scope>
    <source>
        <strain evidence="1">ATCC 29256</strain>
    </source>
</reference>
<name>C6M6P9_NEISI</name>
<gene>
    <name evidence="1" type="ORF">NEISICOT_02201</name>
</gene>
<dbReference type="AlphaFoldDB" id="C6M6P9"/>
<keyword evidence="2" id="KW-1185">Reference proteome</keyword>